<comment type="caution">
    <text evidence="3">The sequence shown here is derived from an EMBL/GenBank/DDBJ whole genome shotgun (WGS) entry which is preliminary data.</text>
</comment>
<feature type="domain" description="Metalloprotease TldD/E central" evidence="2">
    <location>
        <begin position="126"/>
        <end position="232"/>
    </location>
</feature>
<feature type="domain" description="Metalloprotease TldD/E C-terminal" evidence="1">
    <location>
        <begin position="239"/>
        <end position="451"/>
    </location>
</feature>
<protein>
    <submittedName>
        <fullName evidence="3">Peptidase U62</fullName>
    </submittedName>
</protein>
<dbReference type="EMBL" id="JJOA01000011">
    <property type="protein sequence ID" value="KEA59184.1"/>
    <property type="molecule type" value="Genomic_DNA"/>
</dbReference>
<gene>
    <name evidence="3" type="ORF">DT99_13190</name>
</gene>
<reference evidence="3" key="1">
    <citation type="submission" date="2014-04" db="EMBL/GenBank/DDBJ databases">
        <title>In planta biocontrol of soil-borne Fusarium wilt of banana through a plant endophytic bacterium, Burkholderia cenocepacia 869T2.</title>
        <authorList>
            <person name="Ho Y.-N."/>
            <person name="Chiang H.-M."/>
            <person name="Chao C.-P."/>
            <person name="Su C.-C."/>
            <person name="Hsu H.-F."/>
            <person name="Guo C.-T."/>
            <person name="Hsieh J.-L."/>
            <person name="Huang C.-C."/>
        </authorList>
    </citation>
    <scope>NUCLEOTIDE SEQUENCE [LARGE SCALE GENOMIC DNA]</scope>
    <source>
        <strain evidence="3">869T2</strain>
    </source>
</reference>
<dbReference type="SUPFAM" id="SSF111283">
    <property type="entry name" value="Putative modulator of DNA gyrase, PmbA/TldD"/>
    <property type="match status" value="1"/>
</dbReference>
<dbReference type="GO" id="GO:0006508">
    <property type="term" value="P:proteolysis"/>
    <property type="evidence" value="ECO:0007669"/>
    <property type="project" value="InterPro"/>
</dbReference>
<proteinExistence type="predicted"/>
<dbReference type="InterPro" id="IPR045569">
    <property type="entry name" value="Metalloprtase-TldD/E_C"/>
</dbReference>
<dbReference type="Pfam" id="PF19290">
    <property type="entry name" value="PmbA_TldD_2nd"/>
    <property type="match status" value="1"/>
</dbReference>
<dbReference type="InterPro" id="IPR036059">
    <property type="entry name" value="TldD/PmbA_sf"/>
</dbReference>
<dbReference type="AlphaFoldDB" id="A0A071ME38"/>
<accession>A0A071ME38</accession>
<dbReference type="PANTHER" id="PTHR43421:SF1">
    <property type="entry name" value="METALLOPROTEASE PMBA"/>
    <property type="match status" value="1"/>
</dbReference>
<evidence type="ECO:0000259" key="2">
    <source>
        <dbReference type="Pfam" id="PF19290"/>
    </source>
</evidence>
<evidence type="ECO:0000259" key="1">
    <source>
        <dbReference type="Pfam" id="PF19289"/>
    </source>
</evidence>
<dbReference type="GO" id="GO:0008237">
    <property type="term" value="F:metallopeptidase activity"/>
    <property type="evidence" value="ECO:0007669"/>
    <property type="project" value="InterPro"/>
</dbReference>
<dbReference type="InterPro" id="IPR045570">
    <property type="entry name" value="Metalloprtase-TldD/E_cen_dom"/>
</dbReference>
<evidence type="ECO:0000313" key="3">
    <source>
        <dbReference type="EMBL" id="KEA59184.1"/>
    </source>
</evidence>
<dbReference type="GO" id="GO:0005829">
    <property type="term" value="C:cytosol"/>
    <property type="evidence" value="ECO:0007669"/>
    <property type="project" value="TreeGrafter"/>
</dbReference>
<dbReference type="Pfam" id="PF19289">
    <property type="entry name" value="PmbA_TldD_3rd"/>
    <property type="match status" value="1"/>
</dbReference>
<dbReference type="InterPro" id="IPR047657">
    <property type="entry name" value="PmbA"/>
</dbReference>
<dbReference type="Gene3D" id="3.30.2290.10">
    <property type="entry name" value="PmbA/TldD superfamily"/>
    <property type="match status" value="1"/>
</dbReference>
<dbReference type="InterPro" id="IPR035068">
    <property type="entry name" value="TldD/PmbA_N"/>
</dbReference>
<sequence>MQSSSTQLQTVAAELASSAERVIAFARQAGAEGTRVEIEAAESSAVTVTNRVQTERSFCGTLEMTVTVLRDGKRAFAKSSDLSDDGLKKIVRAAIESTAATEPDPAAGFADSSQLARDFPDLDLHHPLDWSLDDIGAHAQRAEDAAFAHDPSIKASKGVTVRTMSGTSLLATSAGFHATAPWSVHSIACAPVAFGTGEKQIGFWGHASRAFDDLAKPEEVGALAARRAIDALGATQVPTQQCPVLFEPSASLGLLAELVSSASGDALYRSGSFLKDDIDAPLFPPHVQLDEDPFVRRGMASRCFDSDGIPGGRRKVVEDGRLRGLFLGLYAARRLNLTPTGNGYGPHNLDMRSTRTQPGDDFAAMLRKLHRGLLVTEMVGGGVNRLTGDFSRGAKGFWVEDGEVRFPVSGITIASNLRRMFGGLQAIGSDALTRGWATSGSWLIDAMKIGGA</sequence>
<organism evidence="3">
    <name type="scientific">Burkholderia cenocepacia</name>
    <dbReference type="NCBI Taxonomy" id="95486"/>
    <lineage>
        <taxon>Bacteria</taxon>
        <taxon>Pseudomonadati</taxon>
        <taxon>Pseudomonadota</taxon>
        <taxon>Betaproteobacteria</taxon>
        <taxon>Burkholderiales</taxon>
        <taxon>Burkholderiaceae</taxon>
        <taxon>Burkholderia</taxon>
        <taxon>Burkholderia cepacia complex</taxon>
    </lineage>
</organism>
<name>A0A071ME38_9BURK</name>
<dbReference type="PANTHER" id="PTHR43421">
    <property type="entry name" value="METALLOPROTEASE PMBA"/>
    <property type="match status" value="1"/>
</dbReference>
<dbReference type="OrthoDB" id="9021136at2"/>